<dbReference type="STRING" id="1231657.A0A1Y1Y7F7"/>
<comment type="caution">
    <text evidence="1">The sequence shown here is derived from an EMBL/GenBank/DDBJ whole genome shotgun (WGS) entry which is preliminary data.</text>
</comment>
<dbReference type="AlphaFoldDB" id="A0A1Y1Y7F7"/>
<name>A0A1Y1Y7F7_9PLEO</name>
<accession>A0A1Y1Y7F7</accession>
<organism evidence="1 2">
    <name type="scientific">Clohesyomyces aquaticus</name>
    <dbReference type="NCBI Taxonomy" id="1231657"/>
    <lineage>
        <taxon>Eukaryota</taxon>
        <taxon>Fungi</taxon>
        <taxon>Dikarya</taxon>
        <taxon>Ascomycota</taxon>
        <taxon>Pezizomycotina</taxon>
        <taxon>Dothideomycetes</taxon>
        <taxon>Pleosporomycetidae</taxon>
        <taxon>Pleosporales</taxon>
        <taxon>Lindgomycetaceae</taxon>
        <taxon>Clohesyomyces</taxon>
    </lineage>
</organism>
<sequence>MKNAGGNLENIFHYNNNDEPTNTGSAGERVEDGTYVDYKQGSSEGSQPVYTEITASLDNICIALMATTWPDGSQFGWTGDWAIICELPLYYSGIIMPNRKSPACMWVDGRPNESHQAPYAIKLKWHDFFSEDGNLPSGSEAKEMCSRSFRAFTADLNEITLPANRA</sequence>
<evidence type="ECO:0000313" key="1">
    <source>
        <dbReference type="EMBL" id="ORX93666.1"/>
    </source>
</evidence>
<keyword evidence="2" id="KW-1185">Reference proteome</keyword>
<protein>
    <submittedName>
        <fullName evidence="1">Uncharacterized protein</fullName>
    </submittedName>
</protein>
<reference evidence="1 2" key="1">
    <citation type="submission" date="2016-07" db="EMBL/GenBank/DDBJ databases">
        <title>Pervasive Adenine N6-methylation of Active Genes in Fungi.</title>
        <authorList>
            <consortium name="DOE Joint Genome Institute"/>
            <person name="Mondo S.J."/>
            <person name="Dannebaum R.O."/>
            <person name="Kuo R.C."/>
            <person name="Labutti K."/>
            <person name="Haridas S."/>
            <person name="Kuo A."/>
            <person name="Salamov A."/>
            <person name="Ahrendt S.R."/>
            <person name="Lipzen A."/>
            <person name="Sullivan W."/>
            <person name="Andreopoulos W.B."/>
            <person name="Clum A."/>
            <person name="Lindquist E."/>
            <person name="Daum C."/>
            <person name="Ramamoorthy G.K."/>
            <person name="Gryganskyi A."/>
            <person name="Culley D."/>
            <person name="Magnuson J.K."/>
            <person name="James T.Y."/>
            <person name="O'Malley M.A."/>
            <person name="Stajich J.E."/>
            <person name="Spatafora J.W."/>
            <person name="Visel A."/>
            <person name="Grigoriev I.V."/>
        </authorList>
    </citation>
    <scope>NUCLEOTIDE SEQUENCE [LARGE SCALE GENOMIC DNA]</scope>
    <source>
        <strain evidence="1 2">CBS 115471</strain>
    </source>
</reference>
<gene>
    <name evidence="1" type="ORF">BCR34DRAFT_608488</name>
</gene>
<dbReference type="OrthoDB" id="5365129at2759"/>
<dbReference type="EMBL" id="MCFA01000332">
    <property type="protein sequence ID" value="ORX93666.1"/>
    <property type="molecule type" value="Genomic_DNA"/>
</dbReference>
<dbReference type="Proteomes" id="UP000193144">
    <property type="component" value="Unassembled WGS sequence"/>
</dbReference>
<proteinExistence type="predicted"/>
<evidence type="ECO:0000313" key="2">
    <source>
        <dbReference type="Proteomes" id="UP000193144"/>
    </source>
</evidence>